<dbReference type="Pfam" id="PF01738">
    <property type="entry name" value="DLH"/>
    <property type="match status" value="1"/>
</dbReference>
<dbReference type="EMBL" id="KV417808">
    <property type="protein sequence ID" value="KZP06011.1"/>
    <property type="molecule type" value="Genomic_DNA"/>
</dbReference>
<dbReference type="Proteomes" id="UP000076532">
    <property type="component" value="Unassembled WGS sequence"/>
</dbReference>
<dbReference type="InterPro" id="IPR002925">
    <property type="entry name" value="Dienelactn_hydro"/>
</dbReference>
<dbReference type="OrthoDB" id="1393670at2759"/>
<gene>
    <name evidence="2" type="ORF">FIBSPDRAFT_923090</name>
</gene>
<dbReference type="SUPFAM" id="SSF53474">
    <property type="entry name" value="alpha/beta-Hydrolases"/>
    <property type="match status" value="1"/>
</dbReference>
<keyword evidence="3" id="KW-1185">Reference proteome</keyword>
<dbReference type="InterPro" id="IPR029058">
    <property type="entry name" value="AB_hydrolase_fold"/>
</dbReference>
<name>A0A167WEM6_9AGAM</name>
<proteinExistence type="predicted"/>
<protein>
    <submittedName>
        <fullName evidence="2">Alpha/beta-hydrolase</fullName>
    </submittedName>
</protein>
<dbReference type="GO" id="GO:0016787">
    <property type="term" value="F:hydrolase activity"/>
    <property type="evidence" value="ECO:0007669"/>
    <property type="project" value="InterPro"/>
</dbReference>
<dbReference type="Gene3D" id="3.40.50.1820">
    <property type="entry name" value="alpha/beta hydrolase"/>
    <property type="match status" value="1"/>
</dbReference>
<evidence type="ECO:0000313" key="2">
    <source>
        <dbReference type="EMBL" id="KZP06011.1"/>
    </source>
</evidence>
<dbReference type="STRING" id="436010.A0A167WEM6"/>
<evidence type="ECO:0000259" key="1">
    <source>
        <dbReference type="Pfam" id="PF01738"/>
    </source>
</evidence>
<feature type="domain" description="Dienelactone hydrolase" evidence="1">
    <location>
        <begin position="42"/>
        <end position="258"/>
    </location>
</feature>
<dbReference type="PANTHER" id="PTHR17630:SF44">
    <property type="entry name" value="PROTEIN AIM2"/>
    <property type="match status" value="1"/>
</dbReference>
<organism evidence="2 3">
    <name type="scientific">Athelia psychrophila</name>
    <dbReference type="NCBI Taxonomy" id="1759441"/>
    <lineage>
        <taxon>Eukaryota</taxon>
        <taxon>Fungi</taxon>
        <taxon>Dikarya</taxon>
        <taxon>Basidiomycota</taxon>
        <taxon>Agaricomycotina</taxon>
        <taxon>Agaricomycetes</taxon>
        <taxon>Agaricomycetidae</taxon>
        <taxon>Atheliales</taxon>
        <taxon>Atheliaceae</taxon>
        <taxon>Athelia</taxon>
    </lineage>
</organism>
<dbReference type="AlphaFoldDB" id="A0A167WEM6"/>
<evidence type="ECO:0000313" key="3">
    <source>
        <dbReference type="Proteomes" id="UP000076532"/>
    </source>
</evidence>
<accession>A0A167WEM6</accession>
<reference evidence="2 3" key="1">
    <citation type="journal article" date="2016" name="Mol. Biol. Evol.">
        <title>Comparative Genomics of Early-Diverging Mushroom-Forming Fungi Provides Insights into the Origins of Lignocellulose Decay Capabilities.</title>
        <authorList>
            <person name="Nagy L.G."/>
            <person name="Riley R."/>
            <person name="Tritt A."/>
            <person name="Adam C."/>
            <person name="Daum C."/>
            <person name="Floudas D."/>
            <person name="Sun H."/>
            <person name="Yadav J.S."/>
            <person name="Pangilinan J."/>
            <person name="Larsson K.H."/>
            <person name="Matsuura K."/>
            <person name="Barry K."/>
            <person name="Labutti K."/>
            <person name="Kuo R."/>
            <person name="Ohm R.A."/>
            <person name="Bhattacharya S.S."/>
            <person name="Shirouzu T."/>
            <person name="Yoshinaga Y."/>
            <person name="Martin F.M."/>
            <person name="Grigoriev I.V."/>
            <person name="Hibbett D.S."/>
        </authorList>
    </citation>
    <scope>NUCLEOTIDE SEQUENCE [LARGE SCALE GENOMIC DNA]</scope>
    <source>
        <strain evidence="2 3">CBS 109695</strain>
    </source>
</reference>
<dbReference type="PANTHER" id="PTHR17630">
    <property type="entry name" value="DIENELACTONE HYDROLASE"/>
    <property type="match status" value="1"/>
</dbReference>
<sequence length="260" mass="28191">MSTTQSDPTLLAANVSDCCVAGFQHAGAPTGSIAQIASFPTYIASPAPSANRDAARKVILFLADIYGPQHLNNQLIQDFFATKGFEVLGPDYFLGDPIQNHTDEPGFDRPTWVAKSRAQVDAHFPAWLDAVKQRYSTTETKYFAVGYCFGAPYTVQLGAAGSILSAAAFAHPAFLSEADIAAVRTPLLMSCAEKDFLFTADARRRAEDILVENGVQFHVQVFSGMEHGFAAKGDARDPDVRWAKEESARGVVAWFDKYAA</sequence>